<dbReference type="Proteomes" id="UP000193467">
    <property type="component" value="Unassembled WGS sequence"/>
</dbReference>
<evidence type="ECO:0000256" key="4">
    <source>
        <dbReference type="ARBA" id="ARBA00011351"/>
    </source>
</evidence>
<keyword evidence="8 9" id="KW-0472">Membrane</keyword>
<dbReference type="OrthoDB" id="10018333at2759"/>
<dbReference type="PANTHER" id="PTHR15642:SF3">
    <property type="entry name" value="CYTOCHROME C OXIDASE ASSEMBLY FACTOR 3 HOMOLOG, MITOCHONDRIAL"/>
    <property type="match status" value="1"/>
</dbReference>
<sequence length="181" mass="19401">MSASSTTSRAARATYHPKGYGVSEGLVRARKPFRMANAITGAIIAGFAVSVYFYSIRAVAQDDFSDIAAPSEEERKGVRSIEDELKLKEQLKAERLGLPGSVKSKVQEAEEASRKLGGQMQEKVGEVKQAVQGSRSSVLQLLAETFGGKGSPSKFIQSAPSVDRLGRVGDEAPLEGSRRLV</sequence>
<feature type="region of interest" description="Disordered" evidence="10">
    <location>
        <begin position="147"/>
        <end position="181"/>
    </location>
</feature>
<dbReference type="GO" id="GO:0033617">
    <property type="term" value="P:mitochondrial respiratory chain complex IV assembly"/>
    <property type="evidence" value="ECO:0007669"/>
    <property type="project" value="UniProtKB-UniRule"/>
</dbReference>
<feature type="compositionally biased region" description="Basic and acidic residues" evidence="10">
    <location>
        <begin position="164"/>
        <end position="181"/>
    </location>
</feature>
<dbReference type="GO" id="GO:0005743">
    <property type="term" value="C:mitochondrial inner membrane"/>
    <property type="evidence" value="ECO:0007669"/>
    <property type="project" value="UniProtKB-UniRule"/>
</dbReference>
<comment type="subunit">
    <text evidence="4 9">Component of 250-400 kDa complexes called cytochrome oxidase assembly intermediates or COA complexes.</text>
</comment>
<comment type="subcellular location">
    <subcellularLocation>
        <location evidence="2">Mitochondrion membrane</location>
        <topology evidence="2">Single-pass membrane protein</topology>
    </subcellularLocation>
</comment>
<protein>
    <recommendedName>
        <fullName evidence="9">Cytochrome c oxidase assembly factor 3</fullName>
    </recommendedName>
</protein>
<keyword evidence="6 9" id="KW-1133">Transmembrane helix</keyword>
<keyword evidence="9" id="KW-0999">Mitochondrion inner membrane</keyword>
<organism evidence="12 13">
    <name type="scientific">Leucosporidium creatinivorum</name>
    <dbReference type="NCBI Taxonomy" id="106004"/>
    <lineage>
        <taxon>Eukaryota</taxon>
        <taxon>Fungi</taxon>
        <taxon>Dikarya</taxon>
        <taxon>Basidiomycota</taxon>
        <taxon>Pucciniomycotina</taxon>
        <taxon>Microbotryomycetes</taxon>
        <taxon>Leucosporidiales</taxon>
        <taxon>Leucosporidium</taxon>
    </lineage>
</organism>
<evidence type="ECO:0000256" key="1">
    <source>
        <dbReference type="ARBA" id="ARBA00003064"/>
    </source>
</evidence>
<accession>A0A1Y2EKZ4</accession>
<evidence type="ECO:0000256" key="2">
    <source>
        <dbReference type="ARBA" id="ARBA00004304"/>
    </source>
</evidence>
<evidence type="ECO:0000256" key="3">
    <source>
        <dbReference type="ARBA" id="ARBA00007035"/>
    </source>
</evidence>
<dbReference type="EMBL" id="MCGR01000053">
    <property type="protein sequence ID" value="ORY72222.1"/>
    <property type="molecule type" value="Genomic_DNA"/>
</dbReference>
<evidence type="ECO:0000256" key="5">
    <source>
        <dbReference type="ARBA" id="ARBA00022692"/>
    </source>
</evidence>
<feature type="transmembrane region" description="Helical" evidence="9">
    <location>
        <begin position="35"/>
        <end position="54"/>
    </location>
</feature>
<dbReference type="Pfam" id="PF09813">
    <property type="entry name" value="Coa3_cc"/>
    <property type="match status" value="1"/>
</dbReference>
<evidence type="ECO:0000313" key="13">
    <source>
        <dbReference type="Proteomes" id="UP000193467"/>
    </source>
</evidence>
<dbReference type="STRING" id="106004.A0A1Y2EKZ4"/>
<name>A0A1Y2EKZ4_9BASI</name>
<proteinExistence type="inferred from homology"/>
<dbReference type="InterPro" id="IPR041752">
    <property type="entry name" value="Coa3"/>
</dbReference>
<evidence type="ECO:0000259" key="11">
    <source>
        <dbReference type="Pfam" id="PF09813"/>
    </source>
</evidence>
<keyword evidence="13" id="KW-1185">Reference proteome</keyword>
<evidence type="ECO:0000313" key="12">
    <source>
        <dbReference type="EMBL" id="ORY72222.1"/>
    </source>
</evidence>
<keyword evidence="5 9" id="KW-0812">Transmembrane</keyword>
<evidence type="ECO:0000256" key="8">
    <source>
        <dbReference type="ARBA" id="ARBA00023136"/>
    </source>
</evidence>
<keyword evidence="7 9" id="KW-0496">Mitochondrion</keyword>
<feature type="domain" description="Cytochrome c oxidase assembly factor 3 mitochondrial coiled-coil" evidence="11">
    <location>
        <begin position="26"/>
        <end position="72"/>
    </location>
</feature>
<reference evidence="12 13" key="1">
    <citation type="submission" date="2016-07" db="EMBL/GenBank/DDBJ databases">
        <title>Pervasive Adenine N6-methylation of Active Genes in Fungi.</title>
        <authorList>
            <consortium name="DOE Joint Genome Institute"/>
            <person name="Mondo S.J."/>
            <person name="Dannebaum R.O."/>
            <person name="Kuo R.C."/>
            <person name="Labutti K."/>
            <person name="Haridas S."/>
            <person name="Kuo A."/>
            <person name="Salamov A."/>
            <person name="Ahrendt S.R."/>
            <person name="Lipzen A."/>
            <person name="Sullivan W."/>
            <person name="Andreopoulos W.B."/>
            <person name="Clum A."/>
            <person name="Lindquist E."/>
            <person name="Daum C."/>
            <person name="Ramamoorthy G.K."/>
            <person name="Gryganskyi A."/>
            <person name="Culley D."/>
            <person name="Magnuson J.K."/>
            <person name="James T.Y."/>
            <person name="O'Malley M.A."/>
            <person name="Stajich J.E."/>
            <person name="Spatafora J.W."/>
            <person name="Visel A."/>
            <person name="Grigoriev I.V."/>
        </authorList>
    </citation>
    <scope>NUCLEOTIDE SEQUENCE [LARGE SCALE GENOMIC DNA]</scope>
    <source>
        <strain evidence="12 13">62-1032</strain>
    </source>
</reference>
<evidence type="ECO:0000256" key="9">
    <source>
        <dbReference type="RuleBase" id="RU367056"/>
    </source>
</evidence>
<comment type="caution">
    <text evidence="12">The sequence shown here is derived from an EMBL/GenBank/DDBJ whole genome shotgun (WGS) entry which is preliminary data.</text>
</comment>
<evidence type="ECO:0000256" key="7">
    <source>
        <dbReference type="ARBA" id="ARBA00023128"/>
    </source>
</evidence>
<dbReference type="InterPro" id="IPR018628">
    <property type="entry name" value="Coa3_CC"/>
</dbReference>
<evidence type="ECO:0000256" key="10">
    <source>
        <dbReference type="SAM" id="MobiDB-lite"/>
    </source>
</evidence>
<dbReference type="AlphaFoldDB" id="A0A1Y2EKZ4"/>
<comment type="function">
    <text evidence="1 9">Required for assembly of cytochrome c oxidase (complex IV).</text>
</comment>
<comment type="similarity">
    <text evidence="3 9">Belongs to the COA3 family.</text>
</comment>
<dbReference type="PANTHER" id="PTHR15642">
    <property type="entry name" value="CYTOCHROME C OXIDASE ASSEMBLY FACTOR 3, MITOCHONDRIAL"/>
    <property type="match status" value="1"/>
</dbReference>
<gene>
    <name evidence="12" type="ORF">BCR35DRAFT_294314</name>
</gene>
<dbReference type="InParanoid" id="A0A1Y2EKZ4"/>
<evidence type="ECO:0000256" key="6">
    <source>
        <dbReference type="ARBA" id="ARBA00022989"/>
    </source>
</evidence>